<gene>
    <name evidence="1" type="ORF">DCMF_18140</name>
</gene>
<evidence type="ECO:0000313" key="1">
    <source>
        <dbReference type="EMBL" id="ATW26418.1"/>
    </source>
</evidence>
<keyword evidence="2" id="KW-1185">Reference proteome</keyword>
<dbReference type="OrthoDB" id="9813772at2"/>
<evidence type="ECO:0000313" key="2">
    <source>
        <dbReference type="Proteomes" id="UP000323521"/>
    </source>
</evidence>
<dbReference type="AlphaFoldDB" id="A0A3G1KVB1"/>
<dbReference type="Pfam" id="PF13151">
    <property type="entry name" value="DUF3990"/>
    <property type="match status" value="1"/>
</dbReference>
<reference evidence="1 2" key="1">
    <citation type="submission" date="2016-10" db="EMBL/GenBank/DDBJ databases">
        <title>Complete Genome Sequence of Peptococcaceae strain DCMF.</title>
        <authorList>
            <person name="Edwards R.J."/>
            <person name="Holland S.I."/>
            <person name="Deshpande N.P."/>
            <person name="Wong Y.K."/>
            <person name="Ertan H."/>
            <person name="Manefield M."/>
            <person name="Russell T.L."/>
            <person name="Lee M.J."/>
        </authorList>
    </citation>
    <scope>NUCLEOTIDE SEQUENCE [LARGE SCALE GENOMIC DNA]</scope>
    <source>
        <strain evidence="1 2">DCMF</strain>
    </source>
</reference>
<dbReference type="SUPFAM" id="SSF56399">
    <property type="entry name" value="ADP-ribosylation"/>
    <property type="match status" value="1"/>
</dbReference>
<proteinExistence type="predicted"/>
<dbReference type="RefSeq" id="WP_148135728.1">
    <property type="nucleotide sequence ID" value="NZ_CP017634.1"/>
</dbReference>
<dbReference type="KEGG" id="fwa:DCMF_18140"/>
<sequence>MIIYHGSPQIVKHPGLGKGKPYNDYGQGFYCTESLDLAKEWACPTRKDGFANKYTMNTEGLSLLHLSGGSYHILNWLALLLKNRTFDLSAALALQAREYIIQTFMPDLSGKDYIIGYRADDSYFSFAEDFVSGVLSLRDLSEAMRLGALGEQVVLISPKAFQQIRFGGYETASYQEYHVKRMSRDNLARQDYQSRKKDLKTLKSDLFVLDILREEIKNNDPRLQRILPE</sequence>
<organism evidence="1 2">
    <name type="scientific">Formimonas warabiya</name>
    <dbReference type="NCBI Taxonomy" id="1761012"/>
    <lineage>
        <taxon>Bacteria</taxon>
        <taxon>Bacillati</taxon>
        <taxon>Bacillota</taxon>
        <taxon>Clostridia</taxon>
        <taxon>Eubacteriales</taxon>
        <taxon>Peptococcaceae</taxon>
        <taxon>Candidatus Formimonas</taxon>
    </lineage>
</organism>
<dbReference type="EMBL" id="CP017634">
    <property type="protein sequence ID" value="ATW26418.1"/>
    <property type="molecule type" value="Genomic_DNA"/>
</dbReference>
<evidence type="ECO:0008006" key="3">
    <source>
        <dbReference type="Google" id="ProtNLM"/>
    </source>
</evidence>
<dbReference type="Proteomes" id="UP000323521">
    <property type="component" value="Chromosome"/>
</dbReference>
<protein>
    <recommendedName>
        <fullName evidence="3">DUF3990 domain-containing protein</fullName>
    </recommendedName>
</protein>
<dbReference type="InterPro" id="IPR025051">
    <property type="entry name" value="DUF3990"/>
</dbReference>
<accession>A0A3G1KVB1</accession>
<name>A0A3G1KVB1_FORW1</name>